<keyword evidence="1" id="KW-0175">Coiled coil</keyword>
<dbReference type="PANTHER" id="PTHR42911">
    <property type="entry name" value="MODULATOR OF FTSH PROTEASE HFLC"/>
    <property type="match status" value="1"/>
</dbReference>
<feature type="transmembrane region" description="Helical" evidence="3">
    <location>
        <begin position="77"/>
        <end position="98"/>
    </location>
</feature>
<keyword evidence="6" id="KW-1185">Reference proteome</keyword>
<evidence type="ECO:0000256" key="2">
    <source>
        <dbReference type="SAM" id="MobiDB-lite"/>
    </source>
</evidence>
<feature type="region of interest" description="Disordered" evidence="2">
    <location>
        <begin position="417"/>
        <end position="490"/>
    </location>
</feature>
<dbReference type="PANTHER" id="PTHR42911:SF2">
    <property type="entry name" value="PROHIBITIN FAMILY PROTEIN"/>
    <property type="match status" value="1"/>
</dbReference>
<comment type="caution">
    <text evidence="5">The sequence shown here is derived from an EMBL/GenBank/DDBJ whole genome shotgun (WGS) entry which is preliminary data.</text>
</comment>
<organism evidence="5 6">
    <name type="scientific">Lipingzhangella rawalii</name>
    <dbReference type="NCBI Taxonomy" id="2055835"/>
    <lineage>
        <taxon>Bacteria</taxon>
        <taxon>Bacillati</taxon>
        <taxon>Actinomycetota</taxon>
        <taxon>Actinomycetes</taxon>
        <taxon>Streptosporangiales</taxon>
        <taxon>Nocardiopsidaceae</taxon>
        <taxon>Lipingzhangella</taxon>
    </lineage>
</organism>
<reference evidence="6" key="1">
    <citation type="submission" date="2023-07" db="EMBL/GenBank/DDBJ databases">
        <title>Novel species in the genus Lipingzhangella isolated from Sambhar Salt Lake.</title>
        <authorList>
            <person name="Jiya N."/>
            <person name="Kajale S."/>
            <person name="Sharma A."/>
        </authorList>
    </citation>
    <scope>NUCLEOTIDE SEQUENCE [LARGE SCALE GENOMIC DNA]</scope>
    <source>
        <strain evidence="6">LS1_29</strain>
    </source>
</reference>
<dbReference type="Proteomes" id="UP001250214">
    <property type="component" value="Unassembled WGS sequence"/>
</dbReference>
<keyword evidence="3" id="KW-0472">Membrane</keyword>
<dbReference type="InterPro" id="IPR001107">
    <property type="entry name" value="Band_7"/>
</dbReference>
<dbReference type="InterPro" id="IPR036013">
    <property type="entry name" value="Band_7/SPFH_dom_sf"/>
</dbReference>
<gene>
    <name evidence="5" type="ORF">RIF23_13275</name>
</gene>
<evidence type="ECO:0000256" key="1">
    <source>
        <dbReference type="SAM" id="Coils"/>
    </source>
</evidence>
<name>A0ABU2H7I1_9ACTN</name>
<accession>A0ABU2H7I1</accession>
<proteinExistence type="predicted"/>
<feature type="domain" description="Band 7" evidence="4">
    <location>
        <begin position="100"/>
        <end position="262"/>
    </location>
</feature>
<dbReference type="EMBL" id="JAVLVT010000005">
    <property type="protein sequence ID" value="MDS1271268.1"/>
    <property type="molecule type" value="Genomic_DNA"/>
</dbReference>
<dbReference type="SUPFAM" id="SSF117892">
    <property type="entry name" value="Band 7/SPFH domain"/>
    <property type="match status" value="1"/>
</dbReference>
<evidence type="ECO:0000313" key="5">
    <source>
        <dbReference type="EMBL" id="MDS1271268.1"/>
    </source>
</evidence>
<evidence type="ECO:0000256" key="3">
    <source>
        <dbReference type="SAM" id="Phobius"/>
    </source>
</evidence>
<feature type="compositionally biased region" description="Low complexity" evidence="2">
    <location>
        <begin position="445"/>
        <end position="490"/>
    </location>
</feature>
<feature type="transmembrane region" description="Helical" evidence="3">
    <location>
        <begin position="50"/>
        <end position="70"/>
    </location>
</feature>
<evidence type="ECO:0000313" key="6">
    <source>
        <dbReference type="Proteomes" id="UP001250214"/>
    </source>
</evidence>
<dbReference type="Gene3D" id="3.30.479.30">
    <property type="entry name" value="Band 7 domain"/>
    <property type="match status" value="1"/>
</dbReference>
<keyword evidence="3" id="KW-0812">Transmembrane</keyword>
<dbReference type="Pfam" id="PF01145">
    <property type="entry name" value="Band_7"/>
    <property type="match status" value="1"/>
</dbReference>
<dbReference type="RefSeq" id="WP_310912797.1">
    <property type="nucleotide sequence ID" value="NZ_JAVLVT010000005.1"/>
</dbReference>
<feature type="compositionally biased region" description="Low complexity" evidence="2">
    <location>
        <begin position="417"/>
        <end position="434"/>
    </location>
</feature>
<keyword evidence="3" id="KW-1133">Transmembrane helix</keyword>
<feature type="coiled-coil region" evidence="1">
    <location>
        <begin position="301"/>
        <end position="339"/>
    </location>
</feature>
<protein>
    <submittedName>
        <fullName evidence="5">SPFH domain-containing protein</fullName>
    </submittedName>
</protein>
<sequence length="490" mass="54289">MTEPAQGRASSSIKEAVAAWGDVTRLLRSGDQGQVVPVVVPRNSGGGMKWMFLVWIGAYLLSVGVMGLLFGSETFRGLFLVPVLFGLIAFLLALVWWWRTAIVEIEQGTIGVLTKFGRVVGELPPGRHYLWNPWSEVDYVVDTSTEIPYTAPVVACPTKEDVPLKSIEFFLKFRITDATAFVKTIGASNFDLVLANAVQDAIRQRSHQVETERAHDLRGSDVADMQELLNRQLSRYGVRIMGCNIPDVRLPDQYQQHLATRERVAKELSAYEQEWELTRKRRIDTLLMDIERSKKTRDAKIVEVSAALNKARKDVAQALEEQETEAQRVRHEIEAKGRSDLVAAQNQAKAQQRLATAYRDNRAMLEYELARRELDVGAKLAEHAPQPVVVRTDEGAGDSSALSTLVLAQLLPQLGSSQRRASAGGSAGRLSGDSSIEDRADEAMEQFQGQAAAAAAQMREQQQQAQRGGQGNQQAQSGNQRGQQQSGRRR</sequence>
<evidence type="ECO:0000259" key="4">
    <source>
        <dbReference type="SMART" id="SM00244"/>
    </source>
</evidence>
<dbReference type="SMART" id="SM00244">
    <property type="entry name" value="PHB"/>
    <property type="match status" value="1"/>
</dbReference>